<dbReference type="Pfam" id="PF00379">
    <property type="entry name" value="Chitin_bind_4"/>
    <property type="match status" value="1"/>
</dbReference>
<dbReference type="PROSITE" id="PS51155">
    <property type="entry name" value="CHIT_BIND_RR_2"/>
    <property type="match status" value="1"/>
</dbReference>
<feature type="chain" id="PRO_5045351302" description="Cuticle protein" evidence="4">
    <location>
        <begin position="20"/>
        <end position="262"/>
    </location>
</feature>
<organism evidence="5 6">
    <name type="scientific">Chilo suppressalis</name>
    <name type="common">Asiatic rice borer moth</name>
    <dbReference type="NCBI Taxonomy" id="168631"/>
    <lineage>
        <taxon>Eukaryota</taxon>
        <taxon>Metazoa</taxon>
        <taxon>Ecdysozoa</taxon>
        <taxon>Arthropoda</taxon>
        <taxon>Hexapoda</taxon>
        <taxon>Insecta</taxon>
        <taxon>Pterygota</taxon>
        <taxon>Neoptera</taxon>
        <taxon>Endopterygota</taxon>
        <taxon>Lepidoptera</taxon>
        <taxon>Glossata</taxon>
        <taxon>Ditrysia</taxon>
        <taxon>Pyraloidea</taxon>
        <taxon>Crambidae</taxon>
        <taxon>Crambinae</taxon>
        <taxon>Chilo</taxon>
    </lineage>
</organism>
<keyword evidence="1 3" id="KW-0193">Cuticle</keyword>
<dbReference type="PANTHER" id="PTHR12236">
    <property type="entry name" value="STRUCTURAL CONTITUENT OF CUTICLE"/>
    <property type="match status" value="1"/>
</dbReference>
<feature type="signal peptide" evidence="4">
    <location>
        <begin position="1"/>
        <end position="19"/>
    </location>
</feature>
<reference evidence="5" key="1">
    <citation type="submission" date="2021-12" db="EMBL/GenBank/DDBJ databases">
        <authorList>
            <person name="King R."/>
        </authorList>
    </citation>
    <scope>NUCLEOTIDE SEQUENCE</scope>
</reference>
<sequence>MSYKITSLLGLAFYAMVSGHAISEQKVVRYYGELGHIGDKAPEHHEEYAWAYPAYEFSYFVEDKHTHDMKGQEESRHGDEVKGKYWLIQPDGRKRTVTYHANKKDGFKANVEYSDPHHEHVQVDHKPIVEDPDHKTEIEHIPENNEPVHVEHNEPKHVEHHEPEHVEHHEPKHVEHRNKHNIENIEHKPIVVIEPNHNKPHYKMEPVHHKMEPVHHEMEPVHERKDHDVESHRVPIPPLAMYIPRRHRIIENYHHPRDNRRH</sequence>
<evidence type="ECO:0000313" key="6">
    <source>
        <dbReference type="Proteomes" id="UP001153292"/>
    </source>
</evidence>
<protein>
    <recommendedName>
        <fullName evidence="7">Cuticle protein</fullName>
    </recommendedName>
</protein>
<proteinExistence type="predicted"/>
<accession>A0ABN8LDK1</accession>
<name>A0ABN8LDK1_CHISP</name>
<dbReference type="Proteomes" id="UP001153292">
    <property type="component" value="Chromosome 9"/>
</dbReference>
<evidence type="ECO:0008006" key="7">
    <source>
        <dbReference type="Google" id="ProtNLM"/>
    </source>
</evidence>
<dbReference type="PROSITE" id="PS00233">
    <property type="entry name" value="CHIT_BIND_RR_1"/>
    <property type="match status" value="1"/>
</dbReference>
<dbReference type="InterPro" id="IPR031311">
    <property type="entry name" value="CHIT_BIND_RR_consensus"/>
</dbReference>
<keyword evidence="2 4" id="KW-0732">Signal</keyword>
<evidence type="ECO:0000256" key="2">
    <source>
        <dbReference type="ARBA" id="ARBA00022729"/>
    </source>
</evidence>
<evidence type="ECO:0000256" key="3">
    <source>
        <dbReference type="PROSITE-ProRule" id="PRU00497"/>
    </source>
</evidence>
<dbReference type="PANTHER" id="PTHR12236:SF95">
    <property type="entry name" value="CUTICULAR PROTEIN 76BD, ISOFORM C-RELATED"/>
    <property type="match status" value="1"/>
</dbReference>
<dbReference type="InterPro" id="IPR051217">
    <property type="entry name" value="Insect_Cuticle_Struc_Prot"/>
</dbReference>
<dbReference type="InterPro" id="IPR000618">
    <property type="entry name" value="Insect_cuticle"/>
</dbReference>
<dbReference type="EMBL" id="OU963902">
    <property type="protein sequence ID" value="CAH2992278.1"/>
    <property type="molecule type" value="Genomic_DNA"/>
</dbReference>
<evidence type="ECO:0000313" key="5">
    <source>
        <dbReference type="EMBL" id="CAH2992278.1"/>
    </source>
</evidence>
<evidence type="ECO:0000256" key="4">
    <source>
        <dbReference type="SAM" id="SignalP"/>
    </source>
</evidence>
<gene>
    <name evidence="5" type="ORF">CHILSU_LOCUS11240</name>
</gene>
<keyword evidence="6" id="KW-1185">Reference proteome</keyword>
<evidence type="ECO:0000256" key="1">
    <source>
        <dbReference type="ARBA" id="ARBA00022460"/>
    </source>
</evidence>